<gene>
    <name evidence="2" type="ORF">G443_004556</name>
</gene>
<protein>
    <recommendedName>
        <fullName evidence="4">DUF4352 family protein</fullName>
    </recommendedName>
</protein>
<dbReference type="RefSeq" id="WP_026419861.1">
    <property type="nucleotide sequence ID" value="NZ_AUBJ02000001.1"/>
</dbReference>
<dbReference type="EMBL" id="AUBJ02000001">
    <property type="protein sequence ID" value="MCP2334286.1"/>
    <property type="molecule type" value="Genomic_DNA"/>
</dbReference>
<evidence type="ECO:0000313" key="2">
    <source>
        <dbReference type="EMBL" id="MCP2334286.1"/>
    </source>
</evidence>
<sequence>MGAGEDSPPNWPVNHRSGSLRWEKLAQNGGWLVMGVIVLVGLLGGWGGGPLSDATARDVGSGLAIEYDRFSRATGQNDLRLRVPVPNGAETVAVLVSASYLSDNQVESLDPEPSEVTASEGSVRFDFLVGEGAEVGVTFDLAPQGAGARSGWVSVPGGDRVEFWQFVYP</sequence>
<evidence type="ECO:0000313" key="3">
    <source>
        <dbReference type="Proteomes" id="UP000791080"/>
    </source>
</evidence>
<keyword evidence="3" id="KW-1185">Reference proteome</keyword>
<accession>A0ABT1JRJ8</accession>
<keyword evidence="1" id="KW-0812">Transmembrane</keyword>
<dbReference type="Proteomes" id="UP000791080">
    <property type="component" value="Unassembled WGS sequence"/>
</dbReference>
<name>A0ABT1JRJ8_ACTCY</name>
<keyword evidence="1" id="KW-0472">Membrane</keyword>
<proteinExistence type="predicted"/>
<evidence type="ECO:0008006" key="4">
    <source>
        <dbReference type="Google" id="ProtNLM"/>
    </source>
</evidence>
<evidence type="ECO:0000256" key="1">
    <source>
        <dbReference type="SAM" id="Phobius"/>
    </source>
</evidence>
<feature type="transmembrane region" description="Helical" evidence="1">
    <location>
        <begin position="29"/>
        <end position="47"/>
    </location>
</feature>
<reference evidence="2 3" key="1">
    <citation type="submission" date="2022-06" db="EMBL/GenBank/DDBJ databases">
        <title>Genomic Encyclopedia of Type Strains, Phase I: the one thousand microbial genomes (KMG-I) project.</title>
        <authorList>
            <person name="Kyrpides N."/>
        </authorList>
    </citation>
    <scope>NUCLEOTIDE SEQUENCE [LARGE SCALE GENOMIC DNA]</scope>
    <source>
        <strain evidence="2 3">DSM 43889</strain>
    </source>
</reference>
<organism evidence="2 3">
    <name type="scientific">Actinoalloteichus caeruleus DSM 43889</name>
    <dbReference type="NCBI Taxonomy" id="1120930"/>
    <lineage>
        <taxon>Bacteria</taxon>
        <taxon>Bacillati</taxon>
        <taxon>Actinomycetota</taxon>
        <taxon>Actinomycetes</taxon>
        <taxon>Pseudonocardiales</taxon>
        <taxon>Pseudonocardiaceae</taxon>
        <taxon>Actinoalloteichus</taxon>
        <taxon>Actinoalloteichus cyanogriseus</taxon>
    </lineage>
</organism>
<keyword evidence="1" id="KW-1133">Transmembrane helix</keyword>
<comment type="caution">
    <text evidence="2">The sequence shown here is derived from an EMBL/GenBank/DDBJ whole genome shotgun (WGS) entry which is preliminary data.</text>
</comment>